<accession>A0AA36MJQ6</accession>
<proteinExistence type="predicted"/>
<dbReference type="EMBL" id="CAUJNA010000037">
    <property type="protein sequence ID" value="CAJ1370800.1"/>
    <property type="molecule type" value="Genomic_DNA"/>
</dbReference>
<keyword evidence="2" id="KW-1185">Reference proteome</keyword>
<dbReference type="AlphaFoldDB" id="A0AA36MJQ6"/>
<evidence type="ECO:0000313" key="2">
    <source>
        <dbReference type="Proteomes" id="UP001178507"/>
    </source>
</evidence>
<dbReference type="Proteomes" id="UP001178507">
    <property type="component" value="Unassembled WGS sequence"/>
</dbReference>
<comment type="caution">
    <text evidence="1">The sequence shown here is derived from an EMBL/GenBank/DDBJ whole genome shotgun (WGS) entry which is preliminary data.</text>
</comment>
<evidence type="ECO:0000313" key="1">
    <source>
        <dbReference type="EMBL" id="CAJ1370800.1"/>
    </source>
</evidence>
<name>A0AA36MJQ6_9DINO</name>
<reference evidence="1" key="1">
    <citation type="submission" date="2023-08" db="EMBL/GenBank/DDBJ databases">
        <authorList>
            <person name="Chen Y."/>
            <person name="Shah S."/>
            <person name="Dougan E. K."/>
            <person name="Thang M."/>
            <person name="Chan C."/>
        </authorList>
    </citation>
    <scope>NUCLEOTIDE SEQUENCE</scope>
</reference>
<organism evidence="1 2">
    <name type="scientific">Effrenium voratum</name>
    <dbReference type="NCBI Taxonomy" id="2562239"/>
    <lineage>
        <taxon>Eukaryota</taxon>
        <taxon>Sar</taxon>
        <taxon>Alveolata</taxon>
        <taxon>Dinophyceae</taxon>
        <taxon>Suessiales</taxon>
        <taxon>Symbiodiniaceae</taxon>
        <taxon>Effrenium</taxon>
    </lineage>
</organism>
<protein>
    <submittedName>
        <fullName evidence="1">Uncharacterized protein</fullName>
    </submittedName>
</protein>
<gene>
    <name evidence="1" type="ORF">EVOR1521_LOCUS1287</name>
</gene>
<sequence length="176" mass="19550">MAEVLAAHGRELAQLAEEQHAFWMESIRLAFAHMSAELQLEEGRLLVPEARVLSKDSINQFLKEKLNAERREKALAEKALERPLGQQFPSRQPAIPDACSVPEQALSPPVSQTVSMGRPADRDFQATICAIPETRQISTNILSPQISEATAVRPDKGRQWFDTGAAVLVLARTAWR</sequence>